<dbReference type="Proteomes" id="UP000425817">
    <property type="component" value="Chromosome"/>
</dbReference>
<protein>
    <submittedName>
        <fullName evidence="1">Uncharacterized protein</fullName>
    </submittedName>
</protein>
<dbReference type="AlphaFoldDB" id="A0A6I6HPS6"/>
<proteinExistence type="predicted"/>
<organism evidence="1 2">
    <name type="scientific">Variovorax paradoxus</name>
    <dbReference type="NCBI Taxonomy" id="34073"/>
    <lineage>
        <taxon>Bacteria</taxon>
        <taxon>Pseudomonadati</taxon>
        <taxon>Pseudomonadota</taxon>
        <taxon>Betaproteobacteria</taxon>
        <taxon>Burkholderiales</taxon>
        <taxon>Comamonadaceae</taxon>
        <taxon>Variovorax</taxon>
    </lineage>
</organism>
<dbReference type="EMBL" id="CP046622">
    <property type="protein sequence ID" value="QGW84880.1"/>
    <property type="molecule type" value="Genomic_DNA"/>
</dbReference>
<gene>
    <name evidence="1" type="ORF">GOQ09_04165</name>
</gene>
<name>A0A6I6HPS6_VARPD</name>
<evidence type="ECO:0000313" key="2">
    <source>
        <dbReference type="Proteomes" id="UP000425817"/>
    </source>
</evidence>
<reference evidence="1 2" key="1">
    <citation type="submission" date="2019-12" db="EMBL/GenBank/DDBJ databases">
        <title>Hybrid Genome Assemblies of two High G+C Isolates from Undergraduate Microbiology Courses.</title>
        <authorList>
            <person name="Ne Ville C.J."/>
            <person name="Enright D."/>
            <person name="Hernandez I."/>
            <person name="Dodsworth J."/>
            <person name="Orwin P.M."/>
        </authorList>
    </citation>
    <scope>NUCLEOTIDE SEQUENCE [LARGE SCALE GENOMIC DNA]</scope>
    <source>
        <strain evidence="1 2">CSUSB</strain>
    </source>
</reference>
<dbReference type="OrthoDB" id="8854270at2"/>
<accession>A0A6I6HPS6</accession>
<sequence length="91" mass="10098">MPLSFLVRLQQEKLPVRVAEPEDIRHVSVLSATGLIDAHIPALHPTARYASPRLVTVVRITDEGRAWLTELGEPPKLTAASMQLSRGSRFM</sequence>
<evidence type="ECO:0000313" key="1">
    <source>
        <dbReference type="EMBL" id="QGW84880.1"/>
    </source>
</evidence>